<evidence type="ECO:0000313" key="3">
    <source>
        <dbReference type="Proteomes" id="UP000768163"/>
    </source>
</evidence>
<dbReference type="AlphaFoldDB" id="A0A8J7YXC3"/>
<dbReference type="Proteomes" id="UP000738826">
    <property type="component" value="Unassembled WGS sequence"/>
</dbReference>
<evidence type="ECO:0000313" key="1">
    <source>
        <dbReference type="EMBL" id="NCN65273.1"/>
    </source>
</evidence>
<dbReference type="EMBL" id="JAACQH010000089">
    <property type="protein sequence ID" value="NCS91599.1"/>
    <property type="molecule type" value="Genomic_DNA"/>
</dbReference>
<dbReference type="EMBL" id="JAACVF010000112">
    <property type="protein sequence ID" value="NCN65273.1"/>
    <property type="molecule type" value="Genomic_DNA"/>
</dbReference>
<accession>A0A8J7YXC3</accession>
<proteinExistence type="predicted"/>
<sequence length="72" mass="8131">MREQEIFIPDGSVFAPVFEGIVGVGRVEKKVEITGIELHPKLNIDCLIGRNLFGEFNIHLLGKENKLVWNVL</sequence>
<comment type="caution">
    <text evidence="1">The sequence shown here is derived from an EMBL/GenBank/DDBJ whole genome shotgun (WGS) entry which is preliminary data.</text>
</comment>
<organism evidence="1 3">
    <name type="scientific">Candidatus Altarchaeum hamiconexum</name>
    <dbReference type="NCBI Taxonomy" id="1803513"/>
    <lineage>
        <taxon>Archaea</taxon>
        <taxon>Candidatus Altarchaeota</taxon>
        <taxon>Candidatus Altiarchaeia</taxon>
        <taxon>Candidatus Altarchaeales</taxon>
        <taxon>Candidatus Altarchaeaceae</taxon>
        <taxon>Candidatus Altarchaeum</taxon>
    </lineage>
</organism>
<reference evidence="1" key="1">
    <citation type="submission" date="2019-11" db="EMBL/GenBank/DDBJ databases">
        <title>Lipid analysis of CO2-rich subsurface aquifers suggests an autotrophy-based deep biosphere with lysolipids enriched in CPR bacteria.</title>
        <authorList>
            <person name="Probst A.J."/>
            <person name="Elling F.J."/>
            <person name="Castelle C.J."/>
            <person name="Zhu Q."/>
            <person name="Elvert M."/>
            <person name="Birarda G."/>
            <person name="Holman H.-Y."/>
            <person name="Lane K.R."/>
            <person name="Ladd B."/>
            <person name="Ryan M.C."/>
            <person name="Woyke T."/>
            <person name="Hinrichs K.-U."/>
            <person name="Banfield J.F."/>
        </authorList>
    </citation>
    <scope>NUCLEOTIDE SEQUENCE</scope>
    <source>
        <strain evidence="1">CG_2015-01_33_1645</strain>
        <strain evidence="2">CG_2015-04_33_537</strain>
    </source>
</reference>
<evidence type="ECO:0000313" key="2">
    <source>
        <dbReference type="EMBL" id="NCS91599.1"/>
    </source>
</evidence>
<protein>
    <submittedName>
        <fullName evidence="1">Uncharacterized protein</fullName>
    </submittedName>
</protein>
<dbReference type="Proteomes" id="UP000768163">
    <property type="component" value="Unassembled WGS sequence"/>
</dbReference>
<gene>
    <name evidence="2" type="ORF">GW779_04205</name>
    <name evidence="1" type="ORF">GW910_04320</name>
</gene>
<name>A0A8J7YXC3_9ARCH</name>